<dbReference type="GO" id="GO:0016787">
    <property type="term" value="F:hydrolase activity"/>
    <property type="evidence" value="ECO:0007669"/>
    <property type="project" value="UniProtKB-KW"/>
</dbReference>
<evidence type="ECO:0000313" key="19">
    <source>
        <dbReference type="EMBL" id="KAL2083519.1"/>
    </source>
</evidence>
<evidence type="ECO:0000256" key="16">
    <source>
        <dbReference type="ARBA" id="ARBA00075597"/>
    </source>
</evidence>
<sequence>MNGLFVSHCRHLSVVKCIHNGQLTFSHPSVWAHVSNLKPPPGSQGSGIRAVSPVLTHLRGLRNDALPTLEDPINPVTITDIRKFLSCRQVPIQDGYSCLRIPSPFEASGRGSGAGDRGRFGLYIDKTTGSFLCMQTQVEGSWEDLKDHVLLVQKEGHTALSPQQVHRKARSIENRLYKEKEIQEVQKIWEASSAFVDIQKEEAEHVKTMFSMSKISNATLRKFGVKFYRPTQSVVFPWFSPHTHRLVGIKLVSVREHAGTSDLYTQLTLPRPAWYHNLFGLPLIRPSDSQLVLTGHEMDTLAVNQATGIPSLTLPCGPSCLAPVLLPYLEQFSKVTLWLGEDPRSWEASRELSCRLGPSRCWLVRPGEQQPRPRDALTSRLNLSGILRNTVPAEPQALVSFRQLRQDVLGEMKNKDRLAGVKWSRFSQLNQILKGHRRGELTVLTGPTGSGKTTFISECALDLCTQGVGTLWGSFEMSNVRLARVMLTQYTQSRLEETLERQPHLCHSWADHFQELPLYFMTFHGPKNIKIVLETMNHAVYLYDISHVIIDNLQFMIGQESLHVDKFALQDRIVRAFRQFASRAGCHVTLIIHPRKEEEGNLQMASIFGSAKAAQEADNVLILQDCTRVSGTSRRRIQVVKNRYDGEVGTFSLDFNKTTLSFTCSKEENARPPPPPPRLQGKGSGESSEFVTKALELKEAATWTKPNKIVKRFKVNYRAMPYVDSVGG</sequence>
<reference evidence="19 20" key="1">
    <citation type="submission" date="2024-09" db="EMBL/GenBank/DDBJ databases">
        <title>A chromosome-level genome assembly of Gray's grenadier anchovy, Coilia grayii.</title>
        <authorList>
            <person name="Fu Z."/>
        </authorList>
    </citation>
    <scope>NUCLEOTIDE SEQUENCE [LARGE SCALE GENOMIC DNA]</scope>
    <source>
        <strain evidence="19">G4</strain>
        <tissue evidence="19">Muscle</tissue>
    </source>
</reference>
<protein>
    <recommendedName>
        <fullName evidence="14">DNA 5'-3' helicase</fullName>
        <ecNumber evidence="14">5.6.2.3</ecNumber>
    </recommendedName>
    <alternativeName>
        <fullName evidence="16">Twinkle protein, mitochondrial</fullName>
    </alternativeName>
</protein>
<keyword evidence="5" id="KW-0378">Hydrolase</keyword>
<evidence type="ECO:0000259" key="18">
    <source>
        <dbReference type="PROSITE" id="PS51199"/>
    </source>
</evidence>
<evidence type="ECO:0000256" key="10">
    <source>
        <dbReference type="ARBA" id="ARBA00023128"/>
    </source>
</evidence>
<evidence type="ECO:0000256" key="13">
    <source>
        <dbReference type="ARBA" id="ARBA00023271"/>
    </source>
</evidence>
<dbReference type="PANTHER" id="PTHR12873">
    <property type="entry name" value="T7-LIKE MITOCHONDRIAL DNA HELICASE"/>
    <property type="match status" value="1"/>
</dbReference>
<dbReference type="FunFam" id="3.40.50.300:FF:000845">
    <property type="entry name" value="Mitochondrial helicase twinkle"/>
    <property type="match status" value="1"/>
</dbReference>
<dbReference type="Proteomes" id="UP001591681">
    <property type="component" value="Unassembled WGS sequence"/>
</dbReference>
<accession>A0ABD1J8Y4</accession>
<dbReference type="SUPFAM" id="SSF56731">
    <property type="entry name" value="DNA primase core"/>
    <property type="match status" value="1"/>
</dbReference>
<dbReference type="Gene3D" id="3.40.1360.10">
    <property type="match status" value="1"/>
</dbReference>
<keyword evidence="10" id="KW-0496">Mitochondrion</keyword>
<dbReference type="Gene3D" id="3.40.50.300">
    <property type="entry name" value="P-loop containing nucleotide triphosphate hydrolases"/>
    <property type="match status" value="1"/>
</dbReference>
<evidence type="ECO:0000256" key="3">
    <source>
        <dbReference type="ARBA" id="ARBA00022741"/>
    </source>
</evidence>
<organism evidence="19 20">
    <name type="scientific">Coilia grayii</name>
    <name type="common">Gray's grenadier anchovy</name>
    <dbReference type="NCBI Taxonomy" id="363190"/>
    <lineage>
        <taxon>Eukaryota</taxon>
        <taxon>Metazoa</taxon>
        <taxon>Chordata</taxon>
        <taxon>Craniata</taxon>
        <taxon>Vertebrata</taxon>
        <taxon>Euteleostomi</taxon>
        <taxon>Actinopterygii</taxon>
        <taxon>Neopterygii</taxon>
        <taxon>Teleostei</taxon>
        <taxon>Clupei</taxon>
        <taxon>Clupeiformes</taxon>
        <taxon>Clupeoidei</taxon>
        <taxon>Engraulidae</taxon>
        <taxon>Coilinae</taxon>
        <taxon>Coilia</taxon>
    </lineage>
</organism>
<evidence type="ECO:0000256" key="15">
    <source>
        <dbReference type="ARBA" id="ARBA00048954"/>
    </source>
</evidence>
<evidence type="ECO:0000256" key="17">
    <source>
        <dbReference type="SAM" id="MobiDB-lite"/>
    </source>
</evidence>
<dbReference type="InterPro" id="IPR027417">
    <property type="entry name" value="P-loop_NTPase"/>
</dbReference>
<keyword evidence="8" id="KW-0809">Transit peptide</keyword>
<keyword evidence="4" id="KW-0999">Mitochondrion inner membrane</keyword>
<evidence type="ECO:0000256" key="1">
    <source>
        <dbReference type="ARBA" id="ARBA00004436"/>
    </source>
</evidence>
<dbReference type="SUPFAM" id="SSF52540">
    <property type="entry name" value="P-loop containing nucleoside triphosphate hydrolases"/>
    <property type="match status" value="1"/>
</dbReference>
<dbReference type="GO" id="GO:0042645">
    <property type="term" value="C:mitochondrial nucleoid"/>
    <property type="evidence" value="ECO:0007669"/>
    <property type="project" value="UniProtKB-SubCell"/>
</dbReference>
<evidence type="ECO:0000256" key="5">
    <source>
        <dbReference type="ARBA" id="ARBA00022801"/>
    </source>
</evidence>
<comment type="subcellular location">
    <subcellularLocation>
        <location evidence="2">Mitochondrion inner membrane</location>
        <topology evidence="2">Peripheral membrane protein</topology>
    </subcellularLocation>
    <subcellularLocation>
        <location evidence="1">Mitochondrion matrix</location>
        <location evidence="1">Mitochondrion nucleoid</location>
    </subcellularLocation>
</comment>
<keyword evidence="12" id="KW-0413">Isomerase</keyword>
<evidence type="ECO:0000256" key="11">
    <source>
        <dbReference type="ARBA" id="ARBA00023136"/>
    </source>
</evidence>
<keyword evidence="3" id="KW-0547">Nucleotide-binding</keyword>
<evidence type="ECO:0000256" key="12">
    <source>
        <dbReference type="ARBA" id="ARBA00023235"/>
    </source>
</evidence>
<keyword evidence="6" id="KW-0347">Helicase</keyword>
<dbReference type="InterPro" id="IPR007694">
    <property type="entry name" value="DNA_helicase_DnaB-like_C"/>
</dbReference>
<dbReference type="PROSITE" id="PS51199">
    <property type="entry name" value="SF4_HELICASE"/>
    <property type="match status" value="1"/>
</dbReference>
<keyword evidence="7" id="KW-0067">ATP-binding</keyword>
<evidence type="ECO:0000256" key="7">
    <source>
        <dbReference type="ARBA" id="ARBA00022840"/>
    </source>
</evidence>
<feature type="region of interest" description="Disordered" evidence="17">
    <location>
        <begin position="664"/>
        <end position="689"/>
    </location>
</feature>
<evidence type="ECO:0000256" key="6">
    <source>
        <dbReference type="ARBA" id="ARBA00022806"/>
    </source>
</evidence>
<evidence type="ECO:0000256" key="14">
    <source>
        <dbReference type="ARBA" id="ARBA00044969"/>
    </source>
</evidence>
<proteinExistence type="predicted"/>
<evidence type="ECO:0000256" key="9">
    <source>
        <dbReference type="ARBA" id="ARBA00023121"/>
    </source>
</evidence>
<dbReference type="EC" id="5.6.2.3" evidence="14"/>
<comment type="caution">
    <text evidence="19">The sequence shown here is derived from an EMBL/GenBank/DDBJ whole genome shotgun (WGS) entry which is preliminary data.</text>
</comment>
<evidence type="ECO:0000256" key="8">
    <source>
        <dbReference type="ARBA" id="ARBA00022946"/>
    </source>
</evidence>
<keyword evidence="13" id="KW-1135">Mitochondrion nucleoid</keyword>
<evidence type="ECO:0000256" key="4">
    <source>
        <dbReference type="ARBA" id="ARBA00022792"/>
    </source>
</evidence>
<dbReference type="AlphaFoldDB" id="A0ABD1J8Y4"/>
<evidence type="ECO:0000256" key="2">
    <source>
        <dbReference type="ARBA" id="ARBA00004637"/>
    </source>
</evidence>
<dbReference type="EMBL" id="JBHFQA010000018">
    <property type="protein sequence ID" value="KAL2083519.1"/>
    <property type="molecule type" value="Genomic_DNA"/>
</dbReference>
<name>A0ABD1J8Y4_9TELE</name>
<dbReference type="CDD" id="cd01029">
    <property type="entry name" value="TOPRIM_primases"/>
    <property type="match status" value="1"/>
</dbReference>
<dbReference type="GO" id="GO:0005524">
    <property type="term" value="F:ATP binding"/>
    <property type="evidence" value="ECO:0007669"/>
    <property type="project" value="UniProtKB-KW"/>
</dbReference>
<evidence type="ECO:0000313" key="20">
    <source>
        <dbReference type="Proteomes" id="UP001591681"/>
    </source>
</evidence>
<feature type="domain" description="SF4 helicase" evidence="18">
    <location>
        <begin position="415"/>
        <end position="669"/>
    </location>
</feature>
<dbReference type="Pfam" id="PF13481">
    <property type="entry name" value="AAA_25"/>
    <property type="match status" value="1"/>
</dbReference>
<gene>
    <name evidence="19" type="ORF">ACEWY4_021292</name>
</gene>
<dbReference type="CDD" id="cd01122">
    <property type="entry name" value="Twinkle_C"/>
    <property type="match status" value="1"/>
</dbReference>
<dbReference type="GO" id="GO:0008289">
    <property type="term" value="F:lipid binding"/>
    <property type="evidence" value="ECO:0007669"/>
    <property type="project" value="UniProtKB-KW"/>
</dbReference>
<dbReference type="InterPro" id="IPR034154">
    <property type="entry name" value="TOPRIM_DnaG/twinkle"/>
</dbReference>
<dbReference type="GO" id="GO:0005743">
    <property type="term" value="C:mitochondrial inner membrane"/>
    <property type="evidence" value="ECO:0007669"/>
    <property type="project" value="UniProtKB-SubCell"/>
</dbReference>
<dbReference type="PANTHER" id="PTHR12873:SF0">
    <property type="entry name" value="TWINKLE MTDNA HELICASE"/>
    <property type="match status" value="1"/>
</dbReference>
<keyword evidence="11" id="KW-0472">Membrane</keyword>
<comment type="catalytic activity">
    <reaction evidence="15">
        <text>ATP + H2O = ADP + phosphate + H(+)</text>
        <dbReference type="Rhea" id="RHEA:13065"/>
        <dbReference type="ChEBI" id="CHEBI:15377"/>
        <dbReference type="ChEBI" id="CHEBI:15378"/>
        <dbReference type="ChEBI" id="CHEBI:30616"/>
        <dbReference type="ChEBI" id="CHEBI:43474"/>
        <dbReference type="ChEBI" id="CHEBI:456216"/>
        <dbReference type="EC" id="5.6.2.3"/>
    </reaction>
</comment>
<keyword evidence="9" id="KW-0446">Lipid-binding</keyword>
<dbReference type="GO" id="GO:0043139">
    <property type="term" value="F:5'-3' DNA helicase activity"/>
    <property type="evidence" value="ECO:0007669"/>
    <property type="project" value="UniProtKB-EC"/>
</dbReference>
<keyword evidence="20" id="KW-1185">Reference proteome</keyword>
<dbReference type="InterPro" id="IPR027032">
    <property type="entry name" value="Twinkle-like"/>
</dbReference>